<accession>A0A3P6SNZ5</accession>
<dbReference type="AlphaFoldDB" id="A0A3P6SNZ5"/>
<reference evidence="1 2" key="1">
    <citation type="submission" date="2018-11" db="EMBL/GenBank/DDBJ databases">
        <authorList>
            <consortium name="Pathogen Informatics"/>
        </authorList>
    </citation>
    <scope>NUCLEOTIDE SEQUENCE [LARGE SCALE GENOMIC DNA]</scope>
</reference>
<gene>
    <name evidence="1" type="ORF">DILT_LOCUS2141</name>
</gene>
<evidence type="ECO:0000313" key="2">
    <source>
        <dbReference type="Proteomes" id="UP000281553"/>
    </source>
</evidence>
<organism evidence="1 2">
    <name type="scientific">Dibothriocephalus latus</name>
    <name type="common">Fish tapeworm</name>
    <name type="synonym">Diphyllobothrium latum</name>
    <dbReference type="NCBI Taxonomy" id="60516"/>
    <lineage>
        <taxon>Eukaryota</taxon>
        <taxon>Metazoa</taxon>
        <taxon>Spiralia</taxon>
        <taxon>Lophotrochozoa</taxon>
        <taxon>Platyhelminthes</taxon>
        <taxon>Cestoda</taxon>
        <taxon>Eucestoda</taxon>
        <taxon>Diphyllobothriidea</taxon>
        <taxon>Diphyllobothriidae</taxon>
        <taxon>Dibothriocephalus</taxon>
    </lineage>
</organism>
<name>A0A3P6SNZ5_DIBLA</name>
<proteinExistence type="predicted"/>
<dbReference type="EMBL" id="UYRU01041729">
    <property type="protein sequence ID" value="VDK69245.1"/>
    <property type="molecule type" value="Genomic_DNA"/>
</dbReference>
<evidence type="ECO:0000313" key="1">
    <source>
        <dbReference type="EMBL" id="VDK69245.1"/>
    </source>
</evidence>
<dbReference type="Proteomes" id="UP000281553">
    <property type="component" value="Unassembled WGS sequence"/>
</dbReference>
<sequence>MDGEPLTTAAAPLPTATTTIAFLTPAISENILNVIPLISTSATNTTTVNVQTPKLQQMEVRYAPAAQGEAVTTCVRLVTCKPHDSGIHRNIEISKQPSHI</sequence>
<keyword evidence="2" id="KW-1185">Reference proteome</keyword>
<protein>
    <submittedName>
        <fullName evidence="1">Uncharacterized protein</fullName>
    </submittedName>
</protein>